<dbReference type="InterPro" id="IPR001362">
    <property type="entry name" value="Glyco_hydro_32"/>
</dbReference>
<evidence type="ECO:0000313" key="8">
    <source>
        <dbReference type="EMBL" id="PNI05471.1"/>
    </source>
</evidence>
<feature type="domain" description="Glycosyl hydrolase family 32 N-terminal" evidence="6">
    <location>
        <begin position="98"/>
        <end position="398"/>
    </location>
</feature>
<evidence type="ECO:0000259" key="7">
    <source>
        <dbReference type="Pfam" id="PF08244"/>
    </source>
</evidence>
<dbReference type="InterPro" id="IPR051214">
    <property type="entry name" value="GH32_Enzymes"/>
</dbReference>
<comment type="pathway">
    <text evidence="5">Glycan biosynthesis; sucrose metabolism.</text>
</comment>
<dbReference type="AlphaFoldDB" id="A0A2J8I4Q8"/>
<dbReference type="Gene3D" id="2.60.120.560">
    <property type="entry name" value="Exo-inulinase, domain 1"/>
    <property type="match status" value="1"/>
</dbReference>
<protein>
    <recommendedName>
        <fullName evidence="4">Sucrose-6-phosphate hydrolase</fullName>
        <ecNumber evidence="4">3.2.1.26</ecNumber>
    </recommendedName>
    <alternativeName>
        <fullName evidence="5">Invertase</fullName>
    </alternativeName>
</protein>
<dbReference type="Pfam" id="PF00251">
    <property type="entry name" value="Glyco_hydro_32N"/>
    <property type="match status" value="1"/>
</dbReference>
<dbReference type="RefSeq" id="WP_102966040.1">
    <property type="nucleotide sequence ID" value="NZ_POSK01000004.1"/>
</dbReference>
<organism evidence="8 9">
    <name type="scientific">Vibrio diazotrophicus</name>
    <dbReference type="NCBI Taxonomy" id="685"/>
    <lineage>
        <taxon>Bacteria</taxon>
        <taxon>Pseudomonadati</taxon>
        <taxon>Pseudomonadota</taxon>
        <taxon>Gammaproteobacteria</taxon>
        <taxon>Vibrionales</taxon>
        <taxon>Vibrionaceae</taxon>
        <taxon>Vibrio</taxon>
    </lineage>
</organism>
<dbReference type="Pfam" id="PF08244">
    <property type="entry name" value="Glyco_hydro_32C"/>
    <property type="match status" value="1"/>
</dbReference>
<feature type="domain" description="Glycosyl hydrolase family 32 C-terminal" evidence="7">
    <location>
        <begin position="422"/>
        <end position="522"/>
    </location>
</feature>
<evidence type="ECO:0000259" key="6">
    <source>
        <dbReference type="Pfam" id="PF00251"/>
    </source>
</evidence>
<reference evidence="8 9" key="1">
    <citation type="submission" date="2018-01" db="EMBL/GenBank/DDBJ databases">
        <title>Draft genome sequences of six Vibrio diazotrophicus strains isolated from deep-sea sediments of the Baltic Sea.</title>
        <authorList>
            <person name="Castillo D."/>
            <person name="Vandieken V."/>
            <person name="Chiang O."/>
            <person name="Middelboe M."/>
        </authorList>
    </citation>
    <scope>NUCLEOTIDE SEQUENCE [LARGE SCALE GENOMIC DNA]</scope>
    <source>
        <strain evidence="8 9">60.27F</strain>
    </source>
</reference>
<sequence length="546" mass="61821">MSLQFLIELAGGVDNIVRILAPEGRVVVAVKDAQKALPCPDSVLAESVLGEWQLSMPRSSAVSDEDLASLGRLIVEKQIASAKEHLQPTTCSYRPQWHISPPQGLLNDPNGFVYHNGEYYLFYQWYPYACEHKDKYWVLLKSRDLVNWNWQSIALTPSDWFDSHGVFSGHAISHEGDLLLFYTGNTRLGHDRQRQTMQCVARLNEDNTAEKLGPVIRTLPVGVTEHFRDPKILYRQNKWHMLLGAQTTDLQGRLAVYHSNDLMNWDFDSLYGDELAPFGYMWECPDMFELNGDLFFVFGPQGIKSENPNHTIEHQNRIYHVEQDGEGKIHFLEGWQLDAGFDFYAPQSMETEDGRRVMVGWMGLPDEVNQPSCDNGWIHQLTALRELKWLNGKIVQTPIRELAELRESVSRLELGISPVDAQTKSFELNVELPWGSALTLMSDDNYGVKLQLDADKGVLRFDRGQTQIREGDVIRELPLDTDKAVHLQILADNSSLEVFINHGEHVMTGRVFTPESATQIIIEGANVSAEFAPLKSVVESTFAPAV</sequence>
<name>A0A2J8I4Q8_VIBDI</name>
<evidence type="ECO:0000256" key="5">
    <source>
        <dbReference type="RuleBase" id="RU365015"/>
    </source>
</evidence>
<gene>
    <name evidence="8" type="ORF">C1N32_08825</name>
</gene>
<dbReference type="OrthoDB" id="9801455at2"/>
<dbReference type="CDD" id="cd18623">
    <property type="entry name" value="GH32_ScrB-like"/>
    <property type="match status" value="1"/>
</dbReference>
<dbReference type="PANTHER" id="PTHR43101:SF1">
    <property type="entry name" value="BETA-FRUCTOSIDASE"/>
    <property type="match status" value="1"/>
</dbReference>
<comment type="catalytic activity">
    <reaction evidence="4">
        <text>Hydrolysis of terminal non-reducing beta-D-fructofuranoside residues in beta-D-fructofuranosides.</text>
        <dbReference type="EC" id="3.2.1.26"/>
    </reaction>
</comment>
<comment type="subcellular location">
    <subcellularLocation>
        <location evidence="5">Cytoplasm</location>
    </subcellularLocation>
</comment>
<accession>A0A2J8I4Q8</accession>
<dbReference type="InterPro" id="IPR023296">
    <property type="entry name" value="Glyco_hydro_beta-prop_sf"/>
</dbReference>
<dbReference type="PANTHER" id="PTHR43101">
    <property type="entry name" value="BETA-FRUCTOSIDASE"/>
    <property type="match status" value="1"/>
</dbReference>
<dbReference type="NCBIfam" id="TIGR01322">
    <property type="entry name" value="scrB_fam"/>
    <property type="match status" value="1"/>
</dbReference>
<evidence type="ECO:0000256" key="4">
    <source>
        <dbReference type="RuleBase" id="RU362110"/>
    </source>
</evidence>
<dbReference type="InterPro" id="IPR006232">
    <property type="entry name" value="Suc6P_hydrolase"/>
</dbReference>
<evidence type="ECO:0000256" key="2">
    <source>
        <dbReference type="ARBA" id="ARBA00022801"/>
    </source>
</evidence>
<dbReference type="Gene3D" id="2.115.10.20">
    <property type="entry name" value="Glycosyl hydrolase domain, family 43"/>
    <property type="match status" value="1"/>
</dbReference>
<evidence type="ECO:0000256" key="3">
    <source>
        <dbReference type="ARBA" id="ARBA00023295"/>
    </source>
</evidence>
<comment type="caution">
    <text evidence="8">The sequence shown here is derived from an EMBL/GenBank/DDBJ whole genome shotgun (WGS) entry which is preliminary data.</text>
</comment>
<dbReference type="Proteomes" id="UP000236449">
    <property type="component" value="Unassembled WGS sequence"/>
</dbReference>
<evidence type="ECO:0000256" key="1">
    <source>
        <dbReference type="ARBA" id="ARBA00009902"/>
    </source>
</evidence>
<keyword evidence="5" id="KW-0963">Cytoplasm</keyword>
<dbReference type="InterPro" id="IPR013148">
    <property type="entry name" value="Glyco_hydro_32_N"/>
</dbReference>
<dbReference type="InterPro" id="IPR013189">
    <property type="entry name" value="Glyco_hydro_32_C"/>
</dbReference>
<dbReference type="InterPro" id="IPR018053">
    <property type="entry name" value="Glyco_hydro_32_AS"/>
</dbReference>
<dbReference type="GO" id="GO:0004564">
    <property type="term" value="F:beta-fructofuranosidase activity"/>
    <property type="evidence" value="ECO:0007669"/>
    <property type="project" value="UniProtKB-EC"/>
</dbReference>
<comment type="function">
    <text evidence="5">Enables the bacterium to metabolize sucrose as a sole carbon source.</text>
</comment>
<keyword evidence="2 4" id="KW-0378">Hydrolase</keyword>
<dbReference type="SUPFAM" id="SSF49899">
    <property type="entry name" value="Concanavalin A-like lectins/glucanases"/>
    <property type="match status" value="1"/>
</dbReference>
<dbReference type="GO" id="GO:0005737">
    <property type="term" value="C:cytoplasm"/>
    <property type="evidence" value="ECO:0007669"/>
    <property type="project" value="UniProtKB-SubCell"/>
</dbReference>
<dbReference type="SUPFAM" id="SSF75005">
    <property type="entry name" value="Arabinanase/levansucrase/invertase"/>
    <property type="match status" value="1"/>
</dbReference>
<dbReference type="GO" id="GO:0005985">
    <property type="term" value="P:sucrose metabolic process"/>
    <property type="evidence" value="ECO:0007669"/>
    <property type="project" value="UniProtKB-UniPathway"/>
</dbReference>
<dbReference type="InterPro" id="IPR013320">
    <property type="entry name" value="ConA-like_dom_sf"/>
</dbReference>
<dbReference type="PROSITE" id="PS00609">
    <property type="entry name" value="GLYCOSYL_HYDROL_F32"/>
    <property type="match status" value="1"/>
</dbReference>
<proteinExistence type="inferred from homology"/>
<keyword evidence="5" id="KW-0119">Carbohydrate metabolism</keyword>
<evidence type="ECO:0000313" key="9">
    <source>
        <dbReference type="Proteomes" id="UP000236449"/>
    </source>
</evidence>
<keyword evidence="3 4" id="KW-0326">Glycosidase</keyword>
<dbReference type="SMART" id="SM00640">
    <property type="entry name" value="Glyco_32"/>
    <property type="match status" value="1"/>
</dbReference>
<dbReference type="UniPathway" id="UPA00238"/>
<dbReference type="EC" id="3.2.1.26" evidence="4"/>
<comment type="similarity">
    <text evidence="1 4">Belongs to the glycosyl hydrolase 32 family.</text>
</comment>
<dbReference type="EMBL" id="POSK01000004">
    <property type="protein sequence ID" value="PNI05471.1"/>
    <property type="molecule type" value="Genomic_DNA"/>
</dbReference>